<organism evidence="9 10">
    <name type="scientific">Pestalotiopsis fici (strain W106-1 / CGMCC3.15140)</name>
    <dbReference type="NCBI Taxonomy" id="1229662"/>
    <lineage>
        <taxon>Eukaryota</taxon>
        <taxon>Fungi</taxon>
        <taxon>Dikarya</taxon>
        <taxon>Ascomycota</taxon>
        <taxon>Pezizomycotina</taxon>
        <taxon>Sordariomycetes</taxon>
        <taxon>Xylariomycetidae</taxon>
        <taxon>Amphisphaeriales</taxon>
        <taxon>Sporocadaceae</taxon>
        <taxon>Pestalotiopsis</taxon>
    </lineage>
</organism>
<dbReference type="PANTHER" id="PTHR46010">
    <property type="entry name" value="PROTEIN IWS1 HOMOLOG"/>
    <property type="match status" value="1"/>
</dbReference>
<sequence>MSDNESPAGSPPQTLHEEERDGEPKEQELGDYDVEAAGDSDKNNTEEDDLSDIDEDQFGDYDPAAAQIEEKPVEIDEDVARTLKAGKRKGLATKKPKEGRREKKKRRRDEEDNDGADGEIVTGKRSRKAAAPSSKKPSPEPIDESTLTPEERRRRAIERAALGEVKNKVKRRKKDEVDLEAELDEQIAALKTAMENACRDDNNYRQQGQPALQKLKLLPEVMSLLNRNNQQSAIVDPDANFLESVKFFLEPLSDGSLPAYTIQRDIFRALQRLPIQKETLAASGIGKIVLFYTKSKKANKDVKRMAEQLLGDWSRPILRKTHDYKQRQVETRDFDYQAAKLRQAAGSSQLTLTQRPAASQAALREAERERILAPQNLSNRARITGLPAAYTVAPKSTFAPRGDSSHRPIGSSGVEAFRKMTQKGKKA</sequence>
<feature type="compositionally biased region" description="Basic and acidic residues" evidence="7">
    <location>
        <begin position="15"/>
        <end position="28"/>
    </location>
</feature>
<comment type="function">
    <text evidence="4">Transcription factor involved in RNA polymerase II transcription regulation. May function in both SPT15/TBP post-recruitment and recruitment steps of transcription.</text>
</comment>
<dbReference type="FunFam" id="1.20.930.10:FF:000003">
    <property type="entry name" value="Putative Transcription factor IWS1"/>
    <property type="match status" value="1"/>
</dbReference>
<evidence type="ECO:0000256" key="2">
    <source>
        <dbReference type="ARBA" id="ARBA00023163"/>
    </source>
</evidence>
<dbReference type="EMBL" id="KI912119">
    <property type="protein sequence ID" value="ETS74839.1"/>
    <property type="molecule type" value="Genomic_DNA"/>
</dbReference>
<evidence type="ECO:0000256" key="3">
    <source>
        <dbReference type="ARBA" id="ARBA00023242"/>
    </source>
</evidence>
<dbReference type="HOGENOM" id="CLU_045275_1_0_1"/>
<proteinExistence type="inferred from homology"/>
<dbReference type="PROSITE" id="PS51319">
    <property type="entry name" value="TFIIS_N"/>
    <property type="match status" value="1"/>
</dbReference>
<dbReference type="InterPro" id="IPR017923">
    <property type="entry name" value="TFIIS_N"/>
</dbReference>
<dbReference type="Pfam" id="PF08711">
    <property type="entry name" value="Med26"/>
    <property type="match status" value="1"/>
</dbReference>
<evidence type="ECO:0000256" key="4">
    <source>
        <dbReference type="ARBA" id="ARBA00037349"/>
    </source>
</evidence>
<dbReference type="AlphaFoldDB" id="W3WM52"/>
<dbReference type="FunCoup" id="W3WM52">
    <property type="interactions" value="341"/>
</dbReference>
<dbReference type="InterPro" id="IPR051037">
    <property type="entry name" value="RNAPII_TF_IWS1"/>
</dbReference>
<dbReference type="Gene3D" id="1.20.930.10">
    <property type="entry name" value="Conserved domain common to transcription factors TFIIS, elongin A, CRSP70"/>
    <property type="match status" value="1"/>
</dbReference>
<feature type="compositionally biased region" description="Basic and acidic residues" evidence="7">
    <location>
        <begin position="68"/>
        <end position="81"/>
    </location>
</feature>
<dbReference type="GeneID" id="19278336"/>
<feature type="region of interest" description="Disordered" evidence="7">
    <location>
        <begin position="395"/>
        <end position="427"/>
    </location>
</feature>
<dbReference type="STRING" id="1229662.W3WM52"/>
<dbReference type="Proteomes" id="UP000030651">
    <property type="component" value="Unassembled WGS sequence"/>
</dbReference>
<dbReference type="PANTHER" id="PTHR46010:SF1">
    <property type="entry name" value="PROTEIN IWS1 HOMOLOG"/>
    <property type="match status" value="1"/>
</dbReference>
<keyword evidence="1" id="KW-0805">Transcription regulation</keyword>
<dbReference type="SUPFAM" id="SSF47676">
    <property type="entry name" value="Conserved domain common to transcription factors TFIIS, elongin A, CRSP70"/>
    <property type="match status" value="1"/>
</dbReference>
<feature type="compositionally biased region" description="Polar residues" evidence="7">
    <location>
        <begin position="1"/>
        <end position="13"/>
    </location>
</feature>
<feature type="compositionally biased region" description="Acidic residues" evidence="7">
    <location>
        <begin position="46"/>
        <end position="59"/>
    </location>
</feature>
<dbReference type="eggNOG" id="KOG1793">
    <property type="taxonomic scope" value="Eukaryota"/>
</dbReference>
<accession>W3WM52</accession>
<evidence type="ECO:0000256" key="1">
    <source>
        <dbReference type="ARBA" id="ARBA00023015"/>
    </source>
</evidence>
<feature type="domain" description="TFIIS N-terminal" evidence="8">
    <location>
        <begin position="243"/>
        <end position="320"/>
    </location>
</feature>
<comment type="subcellular location">
    <subcellularLocation>
        <location evidence="6">Nucleus</location>
    </subcellularLocation>
</comment>
<evidence type="ECO:0000256" key="5">
    <source>
        <dbReference type="ARBA" id="ARBA00037992"/>
    </source>
</evidence>
<dbReference type="KEGG" id="pfy:PFICI_13323"/>
<dbReference type="RefSeq" id="XP_007840095.1">
    <property type="nucleotide sequence ID" value="XM_007841904.1"/>
</dbReference>
<dbReference type="OMA" id="MPAYNIQ"/>
<reference evidence="10" key="1">
    <citation type="journal article" date="2015" name="BMC Genomics">
        <title>Genomic and transcriptomic analysis of the endophytic fungus Pestalotiopsis fici reveals its lifestyle and high potential for synthesis of natural products.</title>
        <authorList>
            <person name="Wang X."/>
            <person name="Zhang X."/>
            <person name="Liu L."/>
            <person name="Xiang M."/>
            <person name="Wang W."/>
            <person name="Sun X."/>
            <person name="Che Y."/>
            <person name="Guo L."/>
            <person name="Liu G."/>
            <person name="Guo L."/>
            <person name="Wang C."/>
            <person name="Yin W.B."/>
            <person name="Stadler M."/>
            <person name="Zhang X."/>
            <person name="Liu X."/>
        </authorList>
    </citation>
    <scope>NUCLEOTIDE SEQUENCE [LARGE SCALE GENOMIC DNA]</scope>
    <source>
        <strain evidence="10">W106-1 / CGMCC3.15140</strain>
    </source>
</reference>
<evidence type="ECO:0000313" key="10">
    <source>
        <dbReference type="Proteomes" id="UP000030651"/>
    </source>
</evidence>
<dbReference type="InParanoid" id="W3WM52"/>
<evidence type="ECO:0000313" key="9">
    <source>
        <dbReference type="EMBL" id="ETS74839.1"/>
    </source>
</evidence>
<evidence type="ECO:0000256" key="6">
    <source>
        <dbReference type="PROSITE-ProRule" id="PRU00649"/>
    </source>
</evidence>
<keyword evidence="10" id="KW-1185">Reference proteome</keyword>
<dbReference type="GO" id="GO:0005634">
    <property type="term" value="C:nucleus"/>
    <property type="evidence" value="ECO:0007669"/>
    <property type="project" value="UniProtKB-SubCell"/>
</dbReference>
<keyword evidence="3 6" id="KW-0539">Nucleus</keyword>
<feature type="region of interest" description="Disordered" evidence="7">
    <location>
        <begin position="1"/>
        <end position="152"/>
    </location>
</feature>
<keyword evidence="2" id="KW-0804">Transcription</keyword>
<feature type="compositionally biased region" description="Acidic residues" evidence="7">
    <location>
        <begin position="29"/>
        <end position="38"/>
    </location>
</feature>
<feature type="compositionally biased region" description="Basic residues" evidence="7">
    <location>
        <begin position="84"/>
        <end position="94"/>
    </location>
</feature>
<comment type="similarity">
    <text evidence="5">Belongs to the IWS1 family.</text>
</comment>
<evidence type="ECO:0000259" key="8">
    <source>
        <dbReference type="PROSITE" id="PS51319"/>
    </source>
</evidence>
<name>W3WM52_PESFW</name>
<evidence type="ECO:0000256" key="7">
    <source>
        <dbReference type="SAM" id="MobiDB-lite"/>
    </source>
</evidence>
<gene>
    <name evidence="9" type="ORF">PFICI_13323</name>
</gene>
<protein>
    <submittedName>
        <fullName evidence="9">Transcription factor IWS1</fullName>
    </submittedName>
</protein>
<dbReference type="OrthoDB" id="21124at2759"/>
<dbReference type="InterPro" id="IPR035441">
    <property type="entry name" value="TFIIS/LEDGF_dom_sf"/>
</dbReference>
<dbReference type="GO" id="GO:0016973">
    <property type="term" value="P:poly(A)+ mRNA export from nucleus"/>
    <property type="evidence" value="ECO:0007669"/>
    <property type="project" value="TreeGrafter"/>
</dbReference>